<dbReference type="AlphaFoldDB" id="A0A1G7AWN0"/>
<organism evidence="2 3">
    <name type="scientific">Riemerella columbipharyngis</name>
    <dbReference type="NCBI Taxonomy" id="1071918"/>
    <lineage>
        <taxon>Bacteria</taxon>
        <taxon>Pseudomonadati</taxon>
        <taxon>Bacteroidota</taxon>
        <taxon>Flavobacteriia</taxon>
        <taxon>Flavobacteriales</taxon>
        <taxon>Weeksellaceae</taxon>
        <taxon>Riemerella</taxon>
    </lineage>
</organism>
<dbReference type="RefSeq" id="WP_092736141.1">
    <property type="nucleotide sequence ID" value="NZ_FNAS01000004.1"/>
</dbReference>
<feature type="chain" id="PRO_5011432144" evidence="1">
    <location>
        <begin position="24"/>
        <end position="339"/>
    </location>
</feature>
<feature type="signal peptide" evidence="1">
    <location>
        <begin position="1"/>
        <end position="23"/>
    </location>
</feature>
<evidence type="ECO:0000256" key="1">
    <source>
        <dbReference type="SAM" id="SignalP"/>
    </source>
</evidence>
<accession>A0A1G7AWN0</accession>
<dbReference type="STRING" id="1071918.SAMN05421544_104100"/>
<dbReference type="Proteomes" id="UP000198517">
    <property type="component" value="Unassembled WGS sequence"/>
</dbReference>
<dbReference type="EMBL" id="FNAS01000004">
    <property type="protein sequence ID" value="SDE18425.1"/>
    <property type="molecule type" value="Genomic_DNA"/>
</dbReference>
<reference evidence="2 3" key="1">
    <citation type="submission" date="2016-10" db="EMBL/GenBank/DDBJ databases">
        <authorList>
            <person name="de Groot N.N."/>
        </authorList>
    </citation>
    <scope>NUCLEOTIDE SEQUENCE [LARGE SCALE GENOMIC DNA]</scope>
    <source>
        <strain evidence="2 3">DSM 24015</strain>
    </source>
</reference>
<keyword evidence="3" id="KW-1185">Reference proteome</keyword>
<evidence type="ECO:0000313" key="3">
    <source>
        <dbReference type="Proteomes" id="UP000198517"/>
    </source>
</evidence>
<gene>
    <name evidence="2" type="ORF">SAMN05421544_104100</name>
</gene>
<evidence type="ECO:0000313" key="2">
    <source>
        <dbReference type="EMBL" id="SDE18425.1"/>
    </source>
</evidence>
<proteinExistence type="predicted"/>
<keyword evidence="1" id="KW-0732">Signal</keyword>
<name>A0A1G7AWN0_9FLAO</name>
<protein>
    <submittedName>
        <fullName evidence="2">Head domain of trimeric autotransporter adhesin</fullName>
    </submittedName>
</protein>
<dbReference type="Gene3D" id="2.150.10.10">
    <property type="entry name" value="Serralysin-like metalloprotease, C-terminal"/>
    <property type="match status" value="1"/>
</dbReference>
<sequence length="339" mass="34765">MKKTFLKPGLMAIGLFVAASVSAQQGKVGINTESPKATLQVEAKDSNGTTNEGIIVPILTKQRVANISTPVEGTLVYVNDVSAGSGATVADITEKGYYFYNGTKWVKTAGGTSYTAGTGITIAGNVISRTGLEKASGSNGLSIIGRSDSSVEHGVLGENAVDLSRAITPGTGATGNNSVAMGFGTTSAGSFSVAMGQGTSTQGSSYSVAVGKYNTTGSNRLFTVGAGLPTNKKDAFTVVASGKVGVGIDNLEADPDINAASATAKFHVNPEGIRLQGNTTPRENQCGRVNQGTIIYVTTSRGGFFEACVFTGGDASQDGSYNWRKLQAGRVANEPYLNN</sequence>
<dbReference type="OrthoDB" id="1215824at2"/>
<dbReference type="InterPro" id="IPR011049">
    <property type="entry name" value="Serralysin-like_metalloprot_C"/>
</dbReference>